<organism evidence="2 3">
    <name type="scientific">Tissierella carlieri</name>
    <dbReference type="NCBI Taxonomy" id="689904"/>
    <lineage>
        <taxon>Bacteria</taxon>
        <taxon>Bacillati</taxon>
        <taxon>Bacillota</taxon>
        <taxon>Tissierellia</taxon>
        <taxon>Tissierellales</taxon>
        <taxon>Tissierellaceae</taxon>
        <taxon>Tissierella</taxon>
    </lineage>
</organism>
<evidence type="ECO:0008006" key="4">
    <source>
        <dbReference type="Google" id="ProtNLM"/>
    </source>
</evidence>
<name>A0ABT1SCC5_9FIRM</name>
<keyword evidence="3" id="KW-1185">Reference proteome</keyword>
<feature type="transmembrane region" description="Helical" evidence="1">
    <location>
        <begin position="39"/>
        <end position="56"/>
    </location>
</feature>
<keyword evidence="1" id="KW-0812">Transmembrane</keyword>
<dbReference type="RefSeq" id="WP_094904188.1">
    <property type="nucleotide sequence ID" value="NZ_CP172320.1"/>
</dbReference>
<comment type="caution">
    <text evidence="2">The sequence shown here is derived from an EMBL/GenBank/DDBJ whole genome shotgun (WGS) entry which is preliminary data.</text>
</comment>
<sequence length="302" mass="34415">MKNRRVGTISMAIVLIGFGILIFIAQINELSAAELAIKFWPSILVLLGGEILWFSFKEKRENEGIIIRYDVFSVFIVMIILFVNILIYGLVETGVMTVIKSRVASQTFNYELPFEEYSVEDGIEKIIIDGPRYSEFTVRTSKSNKITTSGFINITTDNKENAEKLLNENHISINKSGNIMYITFKDKSDYYQYNLRDLNIIIPDNKEVEINGGNDLDLIVDSLDNNLIVDNINRLKIRINEKLNVKVETTANNEEELRGNVKWNTTQIGSENFPKYKGELIYGDGNNILKILNCYDIAVDGI</sequence>
<evidence type="ECO:0000313" key="2">
    <source>
        <dbReference type="EMBL" id="MCQ4924147.1"/>
    </source>
</evidence>
<dbReference type="EMBL" id="JANGAC010000010">
    <property type="protein sequence ID" value="MCQ4924147.1"/>
    <property type="molecule type" value="Genomic_DNA"/>
</dbReference>
<evidence type="ECO:0000256" key="1">
    <source>
        <dbReference type="SAM" id="Phobius"/>
    </source>
</evidence>
<keyword evidence="1" id="KW-1133">Transmembrane helix</keyword>
<dbReference type="Proteomes" id="UP001524478">
    <property type="component" value="Unassembled WGS sequence"/>
</dbReference>
<protein>
    <recommendedName>
        <fullName evidence="4">DUF5668 domain-containing protein</fullName>
    </recommendedName>
</protein>
<proteinExistence type="predicted"/>
<gene>
    <name evidence="2" type="ORF">NE686_13680</name>
</gene>
<keyword evidence="1" id="KW-0472">Membrane</keyword>
<reference evidence="2 3" key="1">
    <citation type="submission" date="2022-06" db="EMBL/GenBank/DDBJ databases">
        <title>Isolation of gut microbiota from human fecal samples.</title>
        <authorList>
            <person name="Pamer E.G."/>
            <person name="Barat B."/>
            <person name="Waligurski E."/>
            <person name="Medina S."/>
            <person name="Paddock L."/>
            <person name="Mostad J."/>
        </authorList>
    </citation>
    <scope>NUCLEOTIDE SEQUENCE [LARGE SCALE GENOMIC DNA]</scope>
    <source>
        <strain evidence="2 3">DFI.7.95</strain>
    </source>
</reference>
<evidence type="ECO:0000313" key="3">
    <source>
        <dbReference type="Proteomes" id="UP001524478"/>
    </source>
</evidence>
<accession>A0ABT1SCC5</accession>
<feature type="transmembrane region" description="Helical" evidence="1">
    <location>
        <begin position="68"/>
        <end position="91"/>
    </location>
</feature>
<feature type="transmembrane region" description="Helical" evidence="1">
    <location>
        <begin position="7"/>
        <end position="27"/>
    </location>
</feature>